<dbReference type="Gene3D" id="3.30.1380.20">
    <property type="entry name" value="Trafficking protein particle complex subunit 3"/>
    <property type="match status" value="1"/>
</dbReference>
<comment type="caution">
    <text evidence="9">The sequence shown here is derived from an EMBL/GenBank/DDBJ whole genome shotgun (WGS) entry which is preliminary data.</text>
</comment>
<evidence type="ECO:0000256" key="8">
    <source>
        <dbReference type="SAM" id="MobiDB-lite"/>
    </source>
</evidence>
<gene>
    <name evidence="9" type="ORF">ZYGR_0I02720</name>
</gene>
<evidence type="ECO:0000256" key="1">
    <source>
        <dbReference type="ARBA" id="ARBA00004240"/>
    </source>
</evidence>
<dbReference type="InterPro" id="IPR016696">
    <property type="entry name" value="TRAPP-I_su5"/>
</dbReference>
<evidence type="ECO:0000256" key="5">
    <source>
        <dbReference type="ARBA" id="ARBA00022892"/>
    </source>
</evidence>
<keyword evidence="3 7" id="KW-0813">Transport</keyword>
<feature type="region of interest" description="Disordered" evidence="8">
    <location>
        <begin position="111"/>
        <end position="151"/>
    </location>
</feature>
<dbReference type="GO" id="GO:1990071">
    <property type="term" value="C:TRAPPII protein complex"/>
    <property type="evidence" value="ECO:0007669"/>
    <property type="project" value="TreeGrafter"/>
</dbReference>
<dbReference type="AlphaFoldDB" id="A0A1Q2ZWR2"/>
<comment type="similarity">
    <text evidence="2 7">Belongs to the TRAPP small subunits family. BET3 subfamily.</text>
</comment>
<organism evidence="9 10">
    <name type="scientific">Zygosaccharomyces rouxii</name>
    <dbReference type="NCBI Taxonomy" id="4956"/>
    <lineage>
        <taxon>Eukaryota</taxon>
        <taxon>Fungi</taxon>
        <taxon>Dikarya</taxon>
        <taxon>Ascomycota</taxon>
        <taxon>Saccharomycotina</taxon>
        <taxon>Saccharomycetes</taxon>
        <taxon>Saccharomycetales</taxon>
        <taxon>Saccharomycetaceae</taxon>
        <taxon>Zygosaccharomyces</taxon>
    </lineage>
</organism>
<feature type="compositionally biased region" description="Polar residues" evidence="8">
    <location>
        <begin position="1"/>
        <end position="18"/>
    </location>
</feature>
<evidence type="ECO:0000256" key="7">
    <source>
        <dbReference type="PIRNR" id="PIRNR017479"/>
    </source>
</evidence>
<dbReference type="GO" id="GO:1990072">
    <property type="term" value="C:TRAPPIII protein complex"/>
    <property type="evidence" value="ECO:0007669"/>
    <property type="project" value="TreeGrafter"/>
</dbReference>
<dbReference type="PANTHER" id="PTHR20902">
    <property type="entry name" value="41-2 PROTEIN ANTIGEN-RELATED"/>
    <property type="match status" value="1"/>
</dbReference>
<feature type="region of interest" description="Disordered" evidence="8">
    <location>
        <begin position="1"/>
        <end position="20"/>
    </location>
</feature>
<evidence type="ECO:0000313" key="9">
    <source>
        <dbReference type="EMBL" id="GAV47976.1"/>
    </source>
</evidence>
<name>A0A1Q2ZWR2_ZYGRO</name>
<dbReference type="GO" id="GO:0006888">
    <property type="term" value="P:endoplasmic reticulum to Golgi vesicle-mediated transport"/>
    <property type="evidence" value="ECO:0007669"/>
    <property type="project" value="TreeGrafter"/>
</dbReference>
<comment type="subcellular location">
    <subcellularLocation>
        <location evidence="1">Endoplasmic reticulum</location>
    </subcellularLocation>
    <subcellularLocation>
        <location evidence="7">Golgi apparatus</location>
        <location evidence="7">cis-Golgi network</location>
    </subcellularLocation>
</comment>
<dbReference type="InterPro" id="IPR007194">
    <property type="entry name" value="TRAPP_component"/>
</dbReference>
<dbReference type="SUPFAM" id="SSF111126">
    <property type="entry name" value="Ligand-binding domain in the NO signalling and Golgi transport"/>
    <property type="match status" value="1"/>
</dbReference>
<evidence type="ECO:0000256" key="2">
    <source>
        <dbReference type="ARBA" id="ARBA00006218"/>
    </source>
</evidence>
<evidence type="ECO:0000256" key="3">
    <source>
        <dbReference type="ARBA" id="ARBA00022448"/>
    </source>
</evidence>
<dbReference type="Pfam" id="PF04051">
    <property type="entry name" value="TRAPP"/>
    <property type="match status" value="1"/>
</dbReference>
<keyword evidence="4 7" id="KW-0256">Endoplasmic reticulum</keyword>
<evidence type="ECO:0000313" key="10">
    <source>
        <dbReference type="Proteomes" id="UP000187013"/>
    </source>
</evidence>
<comment type="function">
    <text evidence="7">Plays a key role in the late stages of endoplasmic reticulum to Golgi traffic.</text>
</comment>
<evidence type="ECO:0000256" key="6">
    <source>
        <dbReference type="ARBA" id="ARBA00023034"/>
    </source>
</evidence>
<accession>A0A1Q2ZWR2</accession>
<dbReference type="eggNOG" id="KOG3315">
    <property type="taxonomic scope" value="Eukaryota"/>
</dbReference>
<dbReference type="GO" id="GO:0005783">
    <property type="term" value="C:endoplasmic reticulum"/>
    <property type="evidence" value="ECO:0007669"/>
    <property type="project" value="UniProtKB-SubCell"/>
</dbReference>
<protein>
    <recommendedName>
        <fullName evidence="7">Trafficking protein particle complex subunit</fullName>
    </recommendedName>
</protein>
<feature type="compositionally biased region" description="Low complexity" evidence="8">
    <location>
        <begin position="111"/>
        <end position="147"/>
    </location>
</feature>
<reference evidence="9 10" key="1">
    <citation type="submission" date="2016-08" db="EMBL/GenBank/DDBJ databases">
        <title>Draft genome sequence of allopolyploid Zygosaccharomyces rouxii.</title>
        <authorList>
            <person name="Watanabe J."/>
            <person name="Uehara K."/>
            <person name="Mogi Y."/>
            <person name="Tsukioka Y."/>
        </authorList>
    </citation>
    <scope>NUCLEOTIDE SEQUENCE [LARGE SCALE GENOMIC DNA]</scope>
    <source>
        <strain evidence="9 10">NBRC 110957</strain>
    </source>
</reference>
<keyword evidence="6 7" id="KW-0333">Golgi apparatus</keyword>
<dbReference type="OrthoDB" id="10254842at2759"/>
<dbReference type="PANTHER" id="PTHR20902:SF0">
    <property type="entry name" value="TRAFFICKING PROTEIN PARTICLE COMPLEX SUBUNIT 5"/>
    <property type="match status" value="1"/>
</dbReference>
<comment type="subunit">
    <text evidence="7">Part of the multisubunit TRAPP (transport protein particle) complex.</text>
</comment>
<proteinExistence type="inferred from homology"/>
<dbReference type="InterPro" id="IPR024096">
    <property type="entry name" value="NO_sig/Golgi_transp_ligand-bd"/>
</dbReference>
<keyword evidence="5 7" id="KW-0931">ER-Golgi transport</keyword>
<dbReference type="GO" id="GO:1990070">
    <property type="term" value="C:TRAPPI protein complex"/>
    <property type="evidence" value="ECO:0007669"/>
    <property type="project" value="TreeGrafter"/>
</dbReference>
<dbReference type="Proteomes" id="UP000187013">
    <property type="component" value="Unassembled WGS sequence"/>
</dbReference>
<sequence length="281" mass="31172">MSQKIILPSTSDDGTYTPSDGYEYTIGPKQSLPNEANATPTPSRIYSDSLMHRKQEVSLSAMAFLFQEMIATIHRASSSAQDFETRLNGYGYGIGTRLVELLNLRNSVPPNYSKSSTSNFLSNSSSASINESHGSSGTGTGTLSSASDHTHYHENGTESLAAVINNMRPRDLKILDILQFVHGTMWTYLFGHASDDLVKSSERDNEYMIVDNLPMLTQFIPAGRSCDYFTCGIIQGFLDSAEFPCRVSAHSMPQGELDQRTVYLIQFDRHVLERDNLRFGP</sequence>
<dbReference type="CDD" id="cd14943">
    <property type="entry name" value="TRAPPC5_Trs31"/>
    <property type="match status" value="1"/>
</dbReference>
<evidence type="ECO:0000256" key="4">
    <source>
        <dbReference type="ARBA" id="ARBA00022824"/>
    </source>
</evidence>
<dbReference type="PIRSF" id="PIRSF017479">
    <property type="entry name" value="TRAPP_I_complex_Trs31"/>
    <property type="match status" value="1"/>
</dbReference>
<dbReference type="EMBL" id="BDGX01000009">
    <property type="protein sequence ID" value="GAV47976.1"/>
    <property type="molecule type" value="Genomic_DNA"/>
</dbReference>